<keyword evidence="10" id="KW-1185">Reference proteome</keyword>
<evidence type="ECO:0000256" key="2">
    <source>
        <dbReference type="ARBA" id="ARBA00006943"/>
    </source>
</evidence>
<feature type="active site" evidence="8">
    <location>
        <position position="222"/>
    </location>
</feature>
<dbReference type="KEGG" id="ccp:CHC_T00001047001"/>
<dbReference type="RefSeq" id="XP_005718363.1">
    <property type="nucleotide sequence ID" value="XM_005718306.1"/>
</dbReference>
<dbReference type="PANTHER" id="PTHR10488:SF1">
    <property type="entry name" value="GLYCINE AMIDINOTRANSFERASE, MITOCHONDRIAL"/>
    <property type="match status" value="1"/>
</dbReference>
<dbReference type="EMBL" id="HG001933">
    <property type="protein sequence ID" value="CDF38470.1"/>
    <property type="molecule type" value="Genomic_DNA"/>
</dbReference>
<dbReference type="UniPathway" id="UPA00104">
    <property type="reaction ID" value="UER00579"/>
</dbReference>
<proteinExistence type="inferred from homology"/>
<dbReference type="GeneID" id="17326082"/>
<accession>R7QM73</accession>
<dbReference type="InterPro" id="IPR033195">
    <property type="entry name" value="AmidinoTrfase"/>
</dbReference>
<dbReference type="SUPFAM" id="SSF55909">
    <property type="entry name" value="Pentein"/>
    <property type="match status" value="1"/>
</dbReference>
<name>R7QM73_CHOCR</name>
<keyword evidence="5" id="KW-0808">Transferase</keyword>
<protein>
    <recommendedName>
        <fullName evidence="4">Glycine amidinotransferase, mitochondrial</fullName>
        <ecNumber evidence="3">2.1.4.1</ecNumber>
    </recommendedName>
    <alternativeName>
        <fullName evidence="6">L-arginine:glycine amidinotransferase</fullName>
    </alternativeName>
    <alternativeName>
        <fullName evidence="7">Transamidinase</fullName>
    </alternativeName>
</protein>
<dbReference type="OrthoDB" id="10264242at2759"/>
<dbReference type="Gene3D" id="3.75.10.10">
    <property type="entry name" value="L-arginine/glycine Amidinotransferase, Chain A"/>
    <property type="match status" value="1"/>
</dbReference>
<evidence type="ECO:0000313" key="10">
    <source>
        <dbReference type="Proteomes" id="UP000012073"/>
    </source>
</evidence>
<evidence type="ECO:0000256" key="5">
    <source>
        <dbReference type="ARBA" id="ARBA00022679"/>
    </source>
</evidence>
<evidence type="ECO:0000256" key="1">
    <source>
        <dbReference type="ARBA" id="ARBA00004858"/>
    </source>
</evidence>
<dbReference type="Gramene" id="CDF38470">
    <property type="protein sequence ID" value="CDF38470"/>
    <property type="gene ID" value="CHC_T00001047001"/>
</dbReference>
<organism evidence="9 10">
    <name type="scientific">Chondrus crispus</name>
    <name type="common">Carrageen Irish moss</name>
    <name type="synonym">Polymorpha crispa</name>
    <dbReference type="NCBI Taxonomy" id="2769"/>
    <lineage>
        <taxon>Eukaryota</taxon>
        <taxon>Rhodophyta</taxon>
        <taxon>Florideophyceae</taxon>
        <taxon>Rhodymeniophycidae</taxon>
        <taxon>Gigartinales</taxon>
        <taxon>Gigartinaceae</taxon>
        <taxon>Chondrus</taxon>
    </lineage>
</organism>
<dbReference type="Proteomes" id="UP000012073">
    <property type="component" value="Unassembled WGS sequence"/>
</dbReference>
<evidence type="ECO:0000313" key="9">
    <source>
        <dbReference type="EMBL" id="CDF38470.1"/>
    </source>
</evidence>
<reference evidence="10" key="1">
    <citation type="journal article" date="2013" name="Proc. Natl. Acad. Sci. U.S.A.">
        <title>Genome structure and metabolic features in the red seaweed Chondrus crispus shed light on evolution of the Archaeplastida.</title>
        <authorList>
            <person name="Collen J."/>
            <person name="Porcel B."/>
            <person name="Carre W."/>
            <person name="Ball S.G."/>
            <person name="Chaparro C."/>
            <person name="Tonon T."/>
            <person name="Barbeyron T."/>
            <person name="Michel G."/>
            <person name="Noel B."/>
            <person name="Valentin K."/>
            <person name="Elias M."/>
            <person name="Artiguenave F."/>
            <person name="Arun A."/>
            <person name="Aury J.M."/>
            <person name="Barbosa-Neto J.F."/>
            <person name="Bothwell J.H."/>
            <person name="Bouget F.Y."/>
            <person name="Brillet L."/>
            <person name="Cabello-Hurtado F."/>
            <person name="Capella-Gutierrez S."/>
            <person name="Charrier B."/>
            <person name="Cladiere L."/>
            <person name="Cock J.M."/>
            <person name="Coelho S.M."/>
            <person name="Colleoni C."/>
            <person name="Czjzek M."/>
            <person name="Da Silva C."/>
            <person name="Delage L."/>
            <person name="Denoeud F."/>
            <person name="Deschamps P."/>
            <person name="Dittami S.M."/>
            <person name="Gabaldon T."/>
            <person name="Gachon C.M."/>
            <person name="Groisillier A."/>
            <person name="Herve C."/>
            <person name="Jabbari K."/>
            <person name="Katinka M."/>
            <person name="Kloareg B."/>
            <person name="Kowalczyk N."/>
            <person name="Labadie K."/>
            <person name="Leblanc C."/>
            <person name="Lopez P.J."/>
            <person name="McLachlan D.H."/>
            <person name="Meslet-Cladiere L."/>
            <person name="Moustafa A."/>
            <person name="Nehr Z."/>
            <person name="Nyvall Collen P."/>
            <person name="Panaud O."/>
            <person name="Partensky F."/>
            <person name="Poulain J."/>
            <person name="Rensing S.A."/>
            <person name="Rousvoal S."/>
            <person name="Samson G."/>
            <person name="Symeonidi A."/>
            <person name="Weissenbach J."/>
            <person name="Zambounis A."/>
            <person name="Wincker P."/>
            <person name="Boyen C."/>
        </authorList>
    </citation>
    <scope>NUCLEOTIDE SEQUENCE [LARGE SCALE GENOMIC DNA]</scope>
    <source>
        <strain evidence="10">cv. Stackhouse</strain>
    </source>
</reference>
<evidence type="ECO:0000256" key="6">
    <source>
        <dbReference type="ARBA" id="ARBA00031403"/>
    </source>
</evidence>
<gene>
    <name evidence="9" type="ORF">CHC_T00001047001</name>
</gene>
<comment type="similarity">
    <text evidence="2">Belongs to the amidinotransferase family.</text>
</comment>
<dbReference type="GO" id="GO:0006601">
    <property type="term" value="P:creatine biosynthetic process"/>
    <property type="evidence" value="ECO:0007669"/>
    <property type="project" value="UniProtKB-UniPathway"/>
</dbReference>
<dbReference type="STRING" id="2769.R7QM73"/>
<evidence type="ECO:0000256" key="3">
    <source>
        <dbReference type="ARBA" id="ARBA00012351"/>
    </source>
</evidence>
<dbReference type="PANTHER" id="PTHR10488">
    <property type="entry name" value="GLYCINE AMIDINOTRANSFERASE, MITOCHONDRIAL"/>
    <property type="match status" value="1"/>
</dbReference>
<evidence type="ECO:0000256" key="7">
    <source>
        <dbReference type="ARBA" id="ARBA00033346"/>
    </source>
</evidence>
<dbReference type="EC" id="2.1.4.1" evidence="3"/>
<dbReference type="GO" id="GO:0015068">
    <property type="term" value="F:glycine amidinotransferase activity"/>
    <property type="evidence" value="ECO:0007669"/>
    <property type="project" value="UniProtKB-EC"/>
</dbReference>
<feature type="active site" description="Amidino-cysteine intermediate" evidence="8">
    <location>
        <position position="382"/>
    </location>
</feature>
<sequence>MMTIDNVIVNSSTEWAPLKEVIVARLPDDACFPPEGPDFRGECNNEYIASTLRWPIGPKHPNEIQKANAQYDAYAEMLEGEGVVVKRPTPIPQNKPIVTPFWSIPTMYNCCPRDKLLVVGREILEATMSLRSRLFEEYCYRDIILDYYKRDKGMIWTVAPKPMMRDSLYTHSVDVANGVKVPFWDRQNERYKNYSGYISAEDVKSKKHKFEFTTTEDEPIWDAADVARFGKDLYIIRSNTTNRSGFEWLQRHFAPLGVDCHLMHFPDDLNPQHIDGNFVPLRPGLVLCNRERPPLESEVTKFRDGNWKFVKSAAPNAINYPMPDFCDCSANGMSVNVFSINEEKVVVEENEKELISQLEDLGFDVIPQGFREVYQFGGGLQCATNDIRRDDELKDFFATDYN</sequence>
<evidence type="ECO:0000256" key="8">
    <source>
        <dbReference type="PIRSR" id="PIRSR633195-1"/>
    </source>
</evidence>
<evidence type="ECO:0000256" key="4">
    <source>
        <dbReference type="ARBA" id="ARBA00016069"/>
    </source>
</evidence>
<dbReference type="GO" id="GO:0005758">
    <property type="term" value="C:mitochondrial intermembrane space"/>
    <property type="evidence" value="ECO:0007669"/>
    <property type="project" value="TreeGrafter"/>
</dbReference>
<dbReference type="AlphaFoldDB" id="R7QM73"/>
<dbReference type="OMA" id="YPIHIDA"/>
<comment type="pathway">
    <text evidence="1">Amine and polyamine biosynthesis; creatine biosynthesis; creatine from L-arginine and glycine: step 1/2.</text>
</comment>
<feature type="active site" evidence="8">
    <location>
        <position position="273"/>
    </location>
</feature>